<keyword evidence="1" id="KW-0472">Membrane</keyword>
<feature type="transmembrane region" description="Helical" evidence="1">
    <location>
        <begin position="232"/>
        <end position="253"/>
    </location>
</feature>
<keyword evidence="1" id="KW-1133">Transmembrane helix</keyword>
<evidence type="ECO:0000313" key="2">
    <source>
        <dbReference type="EMBL" id="KAJ2903316.1"/>
    </source>
</evidence>
<organism evidence="2 3">
    <name type="scientific">Zalerion maritima</name>
    <dbReference type="NCBI Taxonomy" id="339359"/>
    <lineage>
        <taxon>Eukaryota</taxon>
        <taxon>Fungi</taxon>
        <taxon>Dikarya</taxon>
        <taxon>Ascomycota</taxon>
        <taxon>Pezizomycotina</taxon>
        <taxon>Sordariomycetes</taxon>
        <taxon>Lulworthiomycetidae</taxon>
        <taxon>Lulworthiales</taxon>
        <taxon>Lulworthiaceae</taxon>
        <taxon>Zalerion</taxon>
    </lineage>
</organism>
<keyword evidence="3" id="KW-1185">Reference proteome</keyword>
<feature type="transmembrane region" description="Helical" evidence="1">
    <location>
        <begin position="190"/>
        <end position="212"/>
    </location>
</feature>
<dbReference type="AlphaFoldDB" id="A0AAD5RSN8"/>
<reference evidence="2" key="1">
    <citation type="submission" date="2022-07" db="EMBL/GenBank/DDBJ databases">
        <title>Draft genome sequence of Zalerion maritima ATCC 34329, a (micro)plastics degrading marine fungus.</title>
        <authorList>
            <person name="Paco A."/>
            <person name="Goncalves M.F.M."/>
            <person name="Rocha-Santos T.A.P."/>
            <person name="Alves A."/>
        </authorList>
    </citation>
    <scope>NUCLEOTIDE SEQUENCE</scope>
    <source>
        <strain evidence="2">ATCC 34329</strain>
    </source>
</reference>
<dbReference type="Proteomes" id="UP001201980">
    <property type="component" value="Unassembled WGS sequence"/>
</dbReference>
<evidence type="ECO:0000313" key="3">
    <source>
        <dbReference type="Proteomes" id="UP001201980"/>
    </source>
</evidence>
<proteinExistence type="predicted"/>
<sequence length="269" mass="29709">MSRRPLLEPTSERSENSGLGQIKNQGSPLLLFSNLFRGGIVVSSDTTFDSVVLMLNAETPEERDELTINWRDHKLEELNFVGTVGALLATCLTSTGAWPDILSNGRDKPWSIRACWYSGIIFALLSVVTAAQQALRLHRLSAHKHGLQFIRQSMVYKTVSSHPLVPSSGHRGGVAYIPARIQVLAWQVSLMFLVTAVVVMIVGMTVLVWVSAAWGPKKRPEDGWWDDGSKMAVTFTVVLCASLAVFLVSQVALTEPRVDGQENEHEGWR</sequence>
<comment type="caution">
    <text evidence="2">The sequence shown here is derived from an EMBL/GenBank/DDBJ whole genome shotgun (WGS) entry which is preliminary data.</text>
</comment>
<evidence type="ECO:0000256" key="1">
    <source>
        <dbReference type="SAM" id="Phobius"/>
    </source>
</evidence>
<feature type="transmembrane region" description="Helical" evidence="1">
    <location>
        <begin position="110"/>
        <end position="131"/>
    </location>
</feature>
<gene>
    <name evidence="2" type="ORF">MKZ38_010067</name>
</gene>
<keyword evidence="1" id="KW-0812">Transmembrane</keyword>
<protein>
    <submittedName>
        <fullName evidence="2">Uncharacterized protein</fullName>
    </submittedName>
</protein>
<name>A0AAD5RSN8_9PEZI</name>
<dbReference type="EMBL" id="JAKWBI020000084">
    <property type="protein sequence ID" value="KAJ2903316.1"/>
    <property type="molecule type" value="Genomic_DNA"/>
</dbReference>
<feature type="transmembrane region" description="Helical" evidence="1">
    <location>
        <begin position="78"/>
        <end position="98"/>
    </location>
</feature>
<accession>A0AAD5RSN8</accession>